<dbReference type="Proteomes" id="UP001152795">
    <property type="component" value="Unassembled WGS sequence"/>
</dbReference>
<reference evidence="1" key="1">
    <citation type="submission" date="2020-04" db="EMBL/GenBank/DDBJ databases">
        <authorList>
            <person name="Alioto T."/>
            <person name="Alioto T."/>
            <person name="Gomez Garrido J."/>
        </authorList>
    </citation>
    <scope>NUCLEOTIDE SEQUENCE</scope>
    <source>
        <strain evidence="1">A484AB</strain>
    </source>
</reference>
<gene>
    <name evidence="1" type="ORF">PACLA_8A028895</name>
</gene>
<proteinExistence type="predicted"/>
<dbReference type="PANTHER" id="PTHR47510">
    <property type="entry name" value="REVERSE TRANSCRIPTASE DOMAIN-CONTAINING PROTEIN"/>
    <property type="match status" value="1"/>
</dbReference>
<dbReference type="AlphaFoldDB" id="A0A7D9DME2"/>
<dbReference type="OrthoDB" id="5976521at2759"/>
<evidence type="ECO:0000313" key="2">
    <source>
        <dbReference type="Proteomes" id="UP001152795"/>
    </source>
</evidence>
<name>A0A7D9DME2_PARCT</name>
<dbReference type="PANTHER" id="PTHR47510:SF3">
    <property type="entry name" value="ENDO_EXONUCLEASE_PHOSPHATASE DOMAIN-CONTAINING PROTEIN"/>
    <property type="match status" value="1"/>
</dbReference>
<keyword evidence="2" id="KW-1185">Reference proteome</keyword>
<comment type="caution">
    <text evidence="1">The sequence shown here is derived from an EMBL/GenBank/DDBJ whole genome shotgun (WGS) entry which is preliminary data.</text>
</comment>
<evidence type="ECO:0000313" key="1">
    <source>
        <dbReference type="EMBL" id="CAB3989431.1"/>
    </source>
</evidence>
<sequence>MAACWLKHGRVVTIFLVFSLMFNDVYQNTLNLQDNNAGISLEGFVVAGKLSSPSVAIPEVKTRRNSIAIASRPLIPASRKLMMGVYVLKIALSTNILLLSGDIALNPGPVNSNVARRTHNSDDWANYRVAGNKAVSILRSAKREFYNNSFEENKNNTRAIWKSIKTLTGAKNNTRQIKNLKIDGCEVDDKTEMAEQFNTYFSTAAKKIRRHLSTVPFDLFKLVNFVKSRKNDQEVNFSVPVITISQVIKTIMKINPHKASGIDKISARLLRIVAPVIAPSITRIINMSLSTGKFPSR</sequence>
<dbReference type="EMBL" id="CACRXK020001487">
    <property type="protein sequence ID" value="CAB3989431.1"/>
    <property type="molecule type" value="Genomic_DNA"/>
</dbReference>
<organism evidence="1 2">
    <name type="scientific">Paramuricea clavata</name>
    <name type="common">Red gorgonian</name>
    <name type="synonym">Violescent sea-whip</name>
    <dbReference type="NCBI Taxonomy" id="317549"/>
    <lineage>
        <taxon>Eukaryota</taxon>
        <taxon>Metazoa</taxon>
        <taxon>Cnidaria</taxon>
        <taxon>Anthozoa</taxon>
        <taxon>Octocorallia</taxon>
        <taxon>Malacalcyonacea</taxon>
        <taxon>Plexauridae</taxon>
        <taxon>Paramuricea</taxon>
    </lineage>
</organism>
<protein>
    <submittedName>
        <fullName evidence="1">Uncharacterized protein</fullName>
    </submittedName>
</protein>
<accession>A0A7D9DME2</accession>